<dbReference type="SUPFAM" id="SSF54403">
    <property type="entry name" value="Cystatin/monellin"/>
    <property type="match status" value="1"/>
</dbReference>
<dbReference type="Pfam" id="PF00031">
    <property type="entry name" value="Cystatin"/>
    <property type="match status" value="1"/>
</dbReference>
<keyword evidence="6" id="KW-1185">Reference proteome</keyword>
<evidence type="ECO:0000256" key="3">
    <source>
        <dbReference type="SAM" id="SignalP"/>
    </source>
</evidence>
<sequence length="128" mass="14243">MWKIVFTVLSAVFATGAAAVMVGGLTTIDINDEGAQNALNYAVNQHNMKSNDAYLRKVTGVNKVQVQVVAGSKYVFDVTMARTNCRKSSATELCEVHTDPKLAWSQNCKFSVWSQPWLRRLELLEDKC</sequence>
<evidence type="ECO:0000313" key="6">
    <source>
        <dbReference type="Proteomes" id="UP000265040"/>
    </source>
</evidence>
<dbReference type="CDD" id="cd00042">
    <property type="entry name" value="CY"/>
    <property type="match status" value="1"/>
</dbReference>
<dbReference type="Ensembl" id="ENSATET00000065478.2">
    <property type="protein sequence ID" value="ENSATEP00000040458.1"/>
    <property type="gene ID" value="ENSATEG00000027967.2"/>
</dbReference>
<gene>
    <name evidence="5" type="primary">CST3</name>
</gene>
<dbReference type="FunCoup" id="A0A7N5ZZ46">
    <property type="interactions" value="339"/>
</dbReference>
<dbReference type="GO" id="GO:0004869">
    <property type="term" value="F:cysteine-type endopeptidase inhibitor activity"/>
    <property type="evidence" value="ECO:0007669"/>
    <property type="project" value="InterPro"/>
</dbReference>
<dbReference type="GeneTree" id="ENSGT00940000154755"/>
<comment type="similarity">
    <text evidence="1">Belongs to the cystatin family.</text>
</comment>
<dbReference type="RefSeq" id="XP_026212757.1">
    <property type="nucleotide sequence ID" value="XM_026356972.1"/>
</dbReference>
<reference evidence="5" key="3">
    <citation type="submission" date="2025-09" db="UniProtKB">
        <authorList>
            <consortium name="Ensembl"/>
        </authorList>
    </citation>
    <scope>IDENTIFICATION</scope>
</reference>
<evidence type="ECO:0000259" key="4">
    <source>
        <dbReference type="SMART" id="SM00043"/>
    </source>
</evidence>
<name>A0A7N5ZZ46_ANATE</name>
<evidence type="ECO:0000313" key="5">
    <source>
        <dbReference type="Ensembl" id="ENSATEP00000040458.1"/>
    </source>
</evidence>
<dbReference type="InterPro" id="IPR046350">
    <property type="entry name" value="Cystatin_sf"/>
</dbReference>
<dbReference type="SMART" id="SM00043">
    <property type="entry name" value="CY"/>
    <property type="match status" value="1"/>
</dbReference>
<dbReference type="Gene3D" id="3.10.450.10">
    <property type="match status" value="1"/>
</dbReference>
<reference evidence="5" key="2">
    <citation type="submission" date="2025-08" db="UniProtKB">
        <authorList>
            <consortium name="Ensembl"/>
        </authorList>
    </citation>
    <scope>IDENTIFICATION</scope>
</reference>
<proteinExistence type="inferred from homology"/>
<dbReference type="InterPro" id="IPR000010">
    <property type="entry name" value="Cystatin_dom"/>
</dbReference>
<evidence type="ECO:0000256" key="1">
    <source>
        <dbReference type="ARBA" id="ARBA00009403"/>
    </source>
</evidence>
<dbReference type="AlphaFoldDB" id="A0A7N5ZZ46"/>
<feature type="domain" description="Cystatin" evidence="4">
    <location>
        <begin position="20"/>
        <end position="127"/>
    </location>
</feature>
<dbReference type="GO" id="GO:0031982">
    <property type="term" value="C:vesicle"/>
    <property type="evidence" value="ECO:0007669"/>
    <property type="project" value="TreeGrafter"/>
</dbReference>
<dbReference type="InParanoid" id="A0A7N5ZZ46"/>
<dbReference type="PANTHER" id="PTHR46186">
    <property type="entry name" value="CYSTATIN"/>
    <property type="match status" value="1"/>
</dbReference>
<dbReference type="Proteomes" id="UP000265040">
    <property type="component" value="Chromosome 15"/>
</dbReference>
<dbReference type="GeneID" id="113159944"/>
<feature type="signal peptide" evidence="3">
    <location>
        <begin position="1"/>
        <end position="19"/>
    </location>
</feature>
<accession>A0A7N5ZZ46</accession>
<dbReference type="FunFam" id="3.10.450.10:FF:000004">
    <property type="entry name" value="Cystatin C"/>
    <property type="match status" value="1"/>
</dbReference>
<dbReference type="PANTHER" id="PTHR46186:SF12">
    <property type="entry name" value="CYSTATIN C (AMYLOID ANGIOPATHY AND CEREBRAL HEMORRHAGE)-RELATED"/>
    <property type="match status" value="1"/>
</dbReference>
<evidence type="ECO:0000256" key="2">
    <source>
        <dbReference type="ARBA" id="ARBA00023157"/>
    </source>
</evidence>
<organism evidence="5 6">
    <name type="scientific">Anabas testudineus</name>
    <name type="common">Climbing perch</name>
    <name type="synonym">Anthias testudineus</name>
    <dbReference type="NCBI Taxonomy" id="64144"/>
    <lineage>
        <taxon>Eukaryota</taxon>
        <taxon>Metazoa</taxon>
        <taxon>Chordata</taxon>
        <taxon>Craniata</taxon>
        <taxon>Vertebrata</taxon>
        <taxon>Euteleostomi</taxon>
        <taxon>Actinopterygii</taxon>
        <taxon>Neopterygii</taxon>
        <taxon>Teleostei</taxon>
        <taxon>Neoteleostei</taxon>
        <taxon>Acanthomorphata</taxon>
        <taxon>Anabantaria</taxon>
        <taxon>Anabantiformes</taxon>
        <taxon>Anabantoidei</taxon>
        <taxon>Anabantidae</taxon>
        <taxon>Anabas</taxon>
    </lineage>
</organism>
<protein>
    <recommendedName>
        <fullName evidence="4">Cystatin domain-containing protein</fullName>
    </recommendedName>
</protein>
<dbReference type="GO" id="GO:0005615">
    <property type="term" value="C:extracellular space"/>
    <property type="evidence" value="ECO:0007669"/>
    <property type="project" value="TreeGrafter"/>
</dbReference>
<keyword evidence="2" id="KW-1015">Disulfide bond</keyword>
<dbReference type="GO" id="GO:0005737">
    <property type="term" value="C:cytoplasm"/>
    <property type="evidence" value="ECO:0007669"/>
    <property type="project" value="TreeGrafter"/>
</dbReference>
<dbReference type="OrthoDB" id="1908104at2759"/>
<keyword evidence="3" id="KW-0732">Signal</keyword>
<feature type="chain" id="PRO_5031334866" description="Cystatin domain-containing protein" evidence="3">
    <location>
        <begin position="20"/>
        <end position="128"/>
    </location>
</feature>
<reference evidence="5" key="1">
    <citation type="submission" date="2021-04" db="EMBL/GenBank/DDBJ databases">
        <authorList>
            <consortium name="Wellcome Sanger Institute Data Sharing"/>
        </authorList>
    </citation>
    <scope>NUCLEOTIDE SEQUENCE [LARGE SCALE GENOMIC DNA]</scope>
</reference>